<dbReference type="PANTHER" id="PTHR15407:SF28">
    <property type="entry name" value="RIBITOL-5-PHOSPHATE TRANSFERASE FKTN"/>
    <property type="match status" value="1"/>
</dbReference>
<evidence type="ECO:0000256" key="1">
    <source>
        <dbReference type="ARBA" id="ARBA00004167"/>
    </source>
</evidence>
<organism evidence="7 8">
    <name type="scientific">Pristionchus entomophagus</name>
    <dbReference type="NCBI Taxonomy" id="358040"/>
    <lineage>
        <taxon>Eukaryota</taxon>
        <taxon>Metazoa</taxon>
        <taxon>Ecdysozoa</taxon>
        <taxon>Nematoda</taxon>
        <taxon>Chromadorea</taxon>
        <taxon>Rhabditida</taxon>
        <taxon>Rhabditina</taxon>
        <taxon>Diplogasteromorpha</taxon>
        <taxon>Diplogasteroidea</taxon>
        <taxon>Neodiplogasteridae</taxon>
        <taxon>Pristionchus</taxon>
    </lineage>
</organism>
<reference evidence="7" key="1">
    <citation type="submission" date="2023-10" db="EMBL/GenBank/DDBJ databases">
        <title>Genome assembly of Pristionchus species.</title>
        <authorList>
            <person name="Yoshida K."/>
            <person name="Sommer R.J."/>
        </authorList>
    </citation>
    <scope>NUCLEOTIDE SEQUENCE</scope>
    <source>
        <strain evidence="7">RS0144</strain>
    </source>
</reference>
<evidence type="ECO:0000256" key="5">
    <source>
        <dbReference type="SAM" id="Phobius"/>
    </source>
</evidence>
<feature type="domain" description="W02B3.4-like N-terminal" evidence="6">
    <location>
        <begin position="55"/>
        <end position="169"/>
    </location>
</feature>
<proteinExistence type="predicted"/>
<comment type="subcellular location">
    <subcellularLocation>
        <location evidence="1">Membrane</location>
        <topology evidence="1">Single-pass membrane protein</topology>
    </subcellularLocation>
</comment>
<keyword evidence="2 5" id="KW-0812">Transmembrane</keyword>
<dbReference type="Proteomes" id="UP001432027">
    <property type="component" value="Unassembled WGS sequence"/>
</dbReference>
<keyword evidence="8" id="KW-1185">Reference proteome</keyword>
<feature type="non-terminal residue" evidence="7">
    <location>
        <position position="1"/>
    </location>
</feature>
<evidence type="ECO:0000313" key="8">
    <source>
        <dbReference type="Proteomes" id="UP001432027"/>
    </source>
</evidence>
<sequence>KMVFFTKGPHFLKVMMILIFLAIFFSVTLFPENQVNLPSKTTIRMLNFSLPLPYRQLFDSISFVVPVVIIDSRLLQSILTGKNHSEYTLDKLKIAVEKKFQGAKISENDVILEIVYYTKPRNDSDYWMFEMANEKRAMIPFELHSHSLVYLPRDINSFLEDWKNSRFMECRNIIKRNQTVHRVIPLSFIRHLAELRNFIKHRNARVMLLGGTLLGWYRECSLIPHTTDIDFGIRAKEYSPLLVSDLDADTSPYKLSRIFGMPSDSFELTVKVKDWTGIDVGIDLFFVYSS</sequence>
<name>A0AAV5S6S2_9BILA</name>
<dbReference type="InterPro" id="IPR009644">
    <property type="entry name" value="FKTN/MNN4/W02B3.4-1"/>
</dbReference>
<dbReference type="InterPro" id="IPR057641">
    <property type="entry name" value="W02B3_4_N"/>
</dbReference>
<comment type="caution">
    <text evidence="7">The sequence shown here is derived from an EMBL/GenBank/DDBJ whole genome shotgun (WGS) entry which is preliminary data.</text>
</comment>
<accession>A0AAV5S6S2</accession>
<protein>
    <recommendedName>
        <fullName evidence="6">W02B3.4-like N-terminal domain-containing protein</fullName>
    </recommendedName>
</protein>
<keyword evidence="4 5" id="KW-0472">Membrane</keyword>
<keyword evidence="3 5" id="KW-1133">Transmembrane helix</keyword>
<evidence type="ECO:0000256" key="4">
    <source>
        <dbReference type="ARBA" id="ARBA00023136"/>
    </source>
</evidence>
<gene>
    <name evidence="7" type="ORF">PENTCL1PPCAC_712</name>
</gene>
<dbReference type="PANTHER" id="PTHR15407">
    <property type="entry name" value="FUKUTIN-RELATED"/>
    <property type="match status" value="1"/>
</dbReference>
<feature type="non-terminal residue" evidence="7">
    <location>
        <position position="290"/>
    </location>
</feature>
<evidence type="ECO:0000313" key="7">
    <source>
        <dbReference type="EMBL" id="GMS78537.1"/>
    </source>
</evidence>
<dbReference type="EMBL" id="BTSX01000001">
    <property type="protein sequence ID" value="GMS78537.1"/>
    <property type="molecule type" value="Genomic_DNA"/>
</dbReference>
<dbReference type="GO" id="GO:0016020">
    <property type="term" value="C:membrane"/>
    <property type="evidence" value="ECO:0007669"/>
    <property type="project" value="UniProtKB-SubCell"/>
</dbReference>
<evidence type="ECO:0000256" key="3">
    <source>
        <dbReference type="ARBA" id="ARBA00022989"/>
    </source>
</evidence>
<evidence type="ECO:0000259" key="6">
    <source>
        <dbReference type="Pfam" id="PF24413"/>
    </source>
</evidence>
<evidence type="ECO:0000256" key="2">
    <source>
        <dbReference type="ARBA" id="ARBA00022692"/>
    </source>
</evidence>
<dbReference type="AlphaFoldDB" id="A0AAV5S6S2"/>
<dbReference type="Pfam" id="PF24413">
    <property type="entry name" value="W02B3_4_N"/>
    <property type="match status" value="1"/>
</dbReference>
<feature type="transmembrane region" description="Helical" evidence="5">
    <location>
        <begin position="12"/>
        <end position="30"/>
    </location>
</feature>